<dbReference type="OrthoDB" id="78361at2759"/>
<dbReference type="EMBL" id="JNBR01000073">
    <property type="protein sequence ID" value="OQR99183.1"/>
    <property type="molecule type" value="Genomic_DNA"/>
</dbReference>
<feature type="region of interest" description="Disordered" evidence="1">
    <location>
        <begin position="83"/>
        <end position="104"/>
    </location>
</feature>
<organism evidence="2 3">
    <name type="scientific">Achlya hypogyna</name>
    <name type="common">Oomycete</name>
    <name type="synonym">Protoachlya hypogyna</name>
    <dbReference type="NCBI Taxonomy" id="1202772"/>
    <lineage>
        <taxon>Eukaryota</taxon>
        <taxon>Sar</taxon>
        <taxon>Stramenopiles</taxon>
        <taxon>Oomycota</taxon>
        <taxon>Saprolegniomycetes</taxon>
        <taxon>Saprolegniales</taxon>
        <taxon>Achlyaceae</taxon>
        <taxon>Achlya</taxon>
    </lineage>
</organism>
<feature type="compositionally biased region" description="Basic residues" evidence="1">
    <location>
        <begin position="169"/>
        <end position="181"/>
    </location>
</feature>
<evidence type="ECO:0000313" key="3">
    <source>
        <dbReference type="Proteomes" id="UP000243579"/>
    </source>
</evidence>
<feature type="region of interest" description="Disordered" evidence="1">
    <location>
        <begin position="155"/>
        <end position="181"/>
    </location>
</feature>
<accession>A0A1V9ZMH2</accession>
<reference evidence="2 3" key="1">
    <citation type="journal article" date="2014" name="Genome Biol. Evol.">
        <title>The secreted proteins of Achlya hypogyna and Thraustotheca clavata identify the ancestral oomycete secretome and reveal gene acquisitions by horizontal gene transfer.</title>
        <authorList>
            <person name="Misner I."/>
            <person name="Blouin N."/>
            <person name="Leonard G."/>
            <person name="Richards T.A."/>
            <person name="Lane C.E."/>
        </authorList>
    </citation>
    <scope>NUCLEOTIDE SEQUENCE [LARGE SCALE GENOMIC DNA]</scope>
    <source>
        <strain evidence="2 3">ATCC 48635</strain>
    </source>
</reference>
<evidence type="ECO:0000256" key="1">
    <source>
        <dbReference type="SAM" id="MobiDB-lite"/>
    </source>
</evidence>
<name>A0A1V9ZMH2_ACHHY</name>
<proteinExistence type="predicted"/>
<feature type="region of interest" description="Disordered" evidence="1">
    <location>
        <begin position="1"/>
        <end position="43"/>
    </location>
</feature>
<protein>
    <submittedName>
        <fullName evidence="2">Uncharacterized protein</fullName>
    </submittedName>
</protein>
<comment type="caution">
    <text evidence="2">The sequence shown here is derived from an EMBL/GenBank/DDBJ whole genome shotgun (WGS) entry which is preliminary data.</text>
</comment>
<gene>
    <name evidence="2" type="ORF">ACHHYP_07164</name>
</gene>
<sequence length="181" mass="20753">MRQPQQQRSVRVNYDGDDGPSAQRAPPASKLRRPSVESGQSMRYSFIEAEPELPIAKSIARRMVSMEHETRFGRNEYLSLRPQVASKLPTDARHARRPMSQNDTRMQRPTIIDQSTEEATSDMLSQFQAIRNRTDPAVQARMDLQARLTEAVQRIPLERLPSSPSARPKTPKSRKKVRFIE</sequence>
<dbReference type="AlphaFoldDB" id="A0A1V9ZMH2"/>
<evidence type="ECO:0000313" key="2">
    <source>
        <dbReference type="EMBL" id="OQR99183.1"/>
    </source>
</evidence>
<dbReference type="Proteomes" id="UP000243579">
    <property type="component" value="Unassembled WGS sequence"/>
</dbReference>
<keyword evidence="3" id="KW-1185">Reference proteome</keyword>
<feature type="compositionally biased region" description="Polar residues" evidence="1">
    <location>
        <begin position="1"/>
        <end position="10"/>
    </location>
</feature>